<dbReference type="InterPro" id="IPR038610">
    <property type="entry name" value="FliK-like_C_sf"/>
</dbReference>
<dbReference type="Pfam" id="PF02120">
    <property type="entry name" value="Flg_hook"/>
    <property type="match status" value="1"/>
</dbReference>
<dbReference type="CDD" id="cd17470">
    <property type="entry name" value="T3SS_Flik_C"/>
    <property type="match status" value="1"/>
</dbReference>
<keyword evidence="3" id="KW-0966">Cell projection</keyword>
<organism evidence="3 4">
    <name type="scientific">Yoonia sediminilitoris</name>
    <dbReference type="NCBI Taxonomy" id="1286148"/>
    <lineage>
        <taxon>Bacteria</taxon>
        <taxon>Pseudomonadati</taxon>
        <taxon>Pseudomonadota</taxon>
        <taxon>Alphaproteobacteria</taxon>
        <taxon>Rhodobacterales</taxon>
        <taxon>Paracoccaceae</taxon>
        <taxon>Yoonia</taxon>
    </lineage>
</organism>
<dbReference type="Proteomes" id="UP000244523">
    <property type="component" value="Unassembled WGS sequence"/>
</dbReference>
<feature type="compositionally biased region" description="Low complexity" evidence="1">
    <location>
        <begin position="1"/>
        <end position="14"/>
    </location>
</feature>
<gene>
    <name evidence="3" type="ORF">C8N45_11234</name>
</gene>
<reference evidence="3 4" key="1">
    <citation type="submission" date="2018-04" db="EMBL/GenBank/DDBJ databases">
        <title>Genomic Encyclopedia of Archaeal and Bacterial Type Strains, Phase II (KMG-II): from individual species to whole genera.</title>
        <authorList>
            <person name="Goeker M."/>
        </authorList>
    </citation>
    <scope>NUCLEOTIDE SEQUENCE [LARGE SCALE GENOMIC DNA]</scope>
    <source>
        <strain evidence="3 4">DSM 29955</strain>
    </source>
</reference>
<protein>
    <submittedName>
        <fullName evidence="3">Flagellar hook-length control protein FliK</fullName>
    </submittedName>
</protein>
<proteinExistence type="predicted"/>
<feature type="domain" description="Flagellar hook-length control protein-like C-terminal" evidence="2">
    <location>
        <begin position="359"/>
        <end position="428"/>
    </location>
</feature>
<feature type="compositionally biased region" description="Basic and acidic residues" evidence="1">
    <location>
        <begin position="94"/>
        <end position="106"/>
    </location>
</feature>
<sequence>MIPLIAPQGPTIAPQGPPPPSKVVTGDNESETTEGEVFAAVFADGEDVAEDNALSGEPKSGDGQTLPDHKAEEVTLASDPEASVAPDTVALGAKDQKESGAAKFHTEAPVAHNKAQKLSESSAPLIFDTEQAKTQVDAKFSVETKTDTKTGKAFFPLLAGAETEHKVGKEIAYKSVSQNIVEGRLSEIDQKQNLAAAKENTGGKPEITNKSVKQPQIETPLPQRVGAETKTLPIAASHVAAVKPQIPAEPEMRPHKTGVEKDGQTLLGPLNSATNSATPVANPWNMTQIQQMLVPQNASVLVTTEKAEAANDALPLLSSSDKPHVTPHTATVAPTTAGPETARHVASQIAVAIRAEPGRATEIVLNPPELGRVKLSLKAVDGVITLNVAAERQETIDLMRRHIDTLTQEFKSLGYNDISFSFSEREEAEAEDAPSNDGDQLKTDDLQPKEGKQTLRPAIATTGLDLRL</sequence>
<feature type="region of interest" description="Disordered" evidence="1">
    <location>
        <begin position="1"/>
        <end position="117"/>
    </location>
</feature>
<keyword evidence="3" id="KW-0282">Flagellum</keyword>
<dbReference type="InterPro" id="IPR021136">
    <property type="entry name" value="Flagellar_hook_control-like_C"/>
</dbReference>
<feature type="compositionally biased region" description="Low complexity" evidence="1">
    <location>
        <begin position="326"/>
        <end position="340"/>
    </location>
</feature>
<evidence type="ECO:0000313" key="3">
    <source>
        <dbReference type="EMBL" id="PUB11791.1"/>
    </source>
</evidence>
<dbReference type="AlphaFoldDB" id="A0A2T6KAC4"/>
<keyword evidence="4" id="KW-1185">Reference proteome</keyword>
<accession>A0A2T6KAC4</accession>
<dbReference type="Gene3D" id="3.30.750.140">
    <property type="match status" value="1"/>
</dbReference>
<evidence type="ECO:0000259" key="2">
    <source>
        <dbReference type="Pfam" id="PF02120"/>
    </source>
</evidence>
<dbReference type="EMBL" id="QBUD01000012">
    <property type="protein sequence ID" value="PUB11791.1"/>
    <property type="molecule type" value="Genomic_DNA"/>
</dbReference>
<feature type="compositionally biased region" description="Basic and acidic residues" evidence="1">
    <location>
        <begin position="439"/>
        <end position="453"/>
    </location>
</feature>
<name>A0A2T6KAC4_9RHOB</name>
<dbReference type="OrthoDB" id="7203912at2"/>
<evidence type="ECO:0000256" key="1">
    <source>
        <dbReference type="SAM" id="MobiDB-lite"/>
    </source>
</evidence>
<comment type="caution">
    <text evidence="3">The sequence shown here is derived from an EMBL/GenBank/DDBJ whole genome shotgun (WGS) entry which is preliminary data.</text>
</comment>
<feature type="region of interest" description="Disordered" evidence="1">
    <location>
        <begin position="317"/>
        <end position="341"/>
    </location>
</feature>
<keyword evidence="3" id="KW-0969">Cilium</keyword>
<feature type="region of interest" description="Disordered" evidence="1">
    <location>
        <begin position="424"/>
        <end position="468"/>
    </location>
</feature>
<evidence type="ECO:0000313" key="4">
    <source>
        <dbReference type="Proteomes" id="UP000244523"/>
    </source>
</evidence>